<comment type="catalytic activity">
    <reaction evidence="11 12">
        <text>GTP + AH2 + S-adenosyl-L-methionine = (8S)-3',8-cyclo-7,8-dihydroguanosine 5'-triphosphate + 5'-deoxyadenosine + L-methionine + A + H(+)</text>
        <dbReference type="Rhea" id="RHEA:49576"/>
        <dbReference type="ChEBI" id="CHEBI:13193"/>
        <dbReference type="ChEBI" id="CHEBI:15378"/>
        <dbReference type="ChEBI" id="CHEBI:17319"/>
        <dbReference type="ChEBI" id="CHEBI:17499"/>
        <dbReference type="ChEBI" id="CHEBI:37565"/>
        <dbReference type="ChEBI" id="CHEBI:57844"/>
        <dbReference type="ChEBI" id="CHEBI:59789"/>
        <dbReference type="ChEBI" id="CHEBI:131766"/>
        <dbReference type="EC" id="4.1.99.22"/>
    </reaction>
</comment>
<comment type="subunit">
    <text evidence="12">Monomer and homodimer.</text>
</comment>
<dbReference type="InterPro" id="IPR040064">
    <property type="entry name" value="MoaA-like"/>
</dbReference>
<feature type="binding site" evidence="12">
    <location>
        <position position="190"/>
    </location>
    <ligand>
        <name>S-adenosyl-L-methionine</name>
        <dbReference type="ChEBI" id="CHEBI:59789"/>
    </ligand>
</feature>
<feature type="binding site" evidence="12">
    <location>
        <position position="96"/>
    </location>
    <ligand>
        <name>GTP</name>
        <dbReference type="ChEBI" id="CHEBI:37565"/>
    </ligand>
</feature>
<keyword evidence="4 12" id="KW-0479">Metal-binding</keyword>
<protein>
    <recommendedName>
        <fullName evidence="1 12">GTP 3',8-cyclase</fullName>
        <ecNumber evidence="1 12">4.1.99.22</ecNumber>
    </recommendedName>
    <alternativeName>
        <fullName evidence="12">Molybdenum cofactor biosynthesis protein A</fullName>
    </alternativeName>
</protein>
<dbReference type="PROSITE" id="PS51918">
    <property type="entry name" value="RADICAL_SAM"/>
    <property type="match status" value="1"/>
</dbReference>
<dbReference type="InterPro" id="IPR013483">
    <property type="entry name" value="MoaA"/>
</dbReference>
<dbReference type="PANTHER" id="PTHR22960">
    <property type="entry name" value="MOLYBDOPTERIN COFACTOR SYNTHESIS PROTEIN A"/>
    <property type="match status" value="1"/>
</dbReference>
<dbReference type="GO" id="GO:0051539">
    <property type="term" value="F:4 iron, 4 sulfur cluster binding"/>
    <property type="evidence" value="ECO:0007669"/>
    <property type="project" value="UniProtKB-UniRule"/>
</dbReference>
<comment type="caution">
    <text evidence="14">The sequence shown here is derived from an EMBL/GenBank/DDBJ whole genome shotgun (WGS) entry which is preliminary data.</text>
</comment>
<evidence type="ECO:0000256" key="5">
    <source>
        <dbReference type="ARBA" id="ARBA00022741"/>
    </source>
</evidence>
<evidence type="ECO:0000256" key="11">
    <source>
        <dbReference type="ARBA" id="ARBA00048697"/>
    </source>
</evidence>
<feature type="binding site" evidence="12">
    <location>
        <position position="20"/>
    </location>
    <ligand>
        <name>[4Fe-4S] cluster</name>
        <dbReference type="ChEBI" id="CHEBI:49883"/>
        <label>1</label>
        <note>4Fe-4S-S-AdoMet</note>
    </ligand>
</feature>
<keyword evidence="5 12" id="KW-0547">Nucleotide-binding</keyword>
<dbReference type="InterPro" id="IPR013785">
    <property type="entry name" value="Aldolase_TIM"/>
</dbReference>
<proteinExistence type="inferred from homology"/>
<dbReference type="InterPro" id="IPR010505">
    <property type="entry name" value="MoaA_twitch"/>
</dbReference>
<dbReference type="InterPro" id="IPR007197">
    <property type="entry name" value="rSAM"/>
</dbReference>
<evidence type="ECO:0000256" key="2">
    <source>
        <dbReference type="ARBA" id="ARBA00022485"/>
    </source>
</evidence>
<keyword evidence="8 12" id="KW-0342">GTP-binding</keyword>
<dbReference type="Proteomes" id="UP000319148">
    <property type="component" value="Unassembled WGS sequence"/>
</dbReference>
<evidence type="ECO:0000256" key="6">
    <source>
        <dbReference type="ARBA" id="ARBA00023004"/>
    </source>
</evidence>
<feature type="binding site" evidence="12">
    <location>
        <position position="270"/>
    </location>
    <ligand>
        <name>[4Fe-4S] cluster</name>
        <dbReference type="ChEBI" id="CHEBI:49883"/>
        <label>2</label>
        <note>4Fe-4S-substrate</note>
    </ligand>
</feature>
<reference evidence="15" key="1">
    <citation type="submission" date="2019-06" db="EMBL/GenBank/DDBJ databases">
        <title>The complete genome of Emcibacter congregatus ZYLT.</title>
        <authorList>
            <person name="Zhao Z."/>
        </authorList>
    </citation>
    <scope>NUCLEOTIDE SEQUENCE [LARGE SCALE GENOMIC DNA]</scope>
    <source>
        <strain evidence="15">MCCC 1A06723</strain>
    </source>
</reference>
<feature type="domain" description="Radical SAM core" evidence="13">
    <location>
        <begin position="4"/>
        <end position="230"/>
    </location>
</feature>
<dbReference type="InterPro" id="IPR058240">
    <property type="entry name" value="rSAM_sf"/>
</dbReference>
<evidence type="ECO:0000256" key="9">
    <source>
        <dbReference type="ARBA" id="ARBA00023150"/>
    </source>
</evidence>
<sequence>MIDPFGRHITYLRLSVTDRCDFRCQYCMAENMQFLPKSDVLSLEELEILCTAFIANGVKKIRLTGGEPLVRKNMMSLIDNLGQYVKDNIIEELTLTTNGSQLAKYASGLYEAGVRRINVSVDTLDEAKFRHITRWGNLDQVLHGIRAAQDAGLAIKINMVALKGINDDEIGQMLDWCVRNQMDLTLIETMPLGEIDVNRHEQYLSLQQVREQLADSWELAESDYRTGGPARYYSVGSSGRKLGMITPMSHNFCDSCNRIRVTCTGQLFMCLGHEDNIDLREVLRNHQGDRQAVEQAIISAISKKPERHYFTIDPEHNRPTLQRHMSMTGG</sequence>
<feature type="binding site" evidence="12">
    <location>
        <position position="24"/>
    </location>
    <ligand>
        <name>[4Fe-4S] cluster</name>
        <dbReference type="ChEBI" id="CHEBI:49883"/>
        <label>1</label>
        <note>4Fe-4S-S-AdoMet</note>
    </ligand>
</feature>
<feature type="binding site" evidence="12">
    <location>
        <position position="256"/>
    </location>
    <ligand>
        <name>[4Fe-4S] cluster</name>
        <dbReference type="ChEBI" id="CHEBI:49883"/>
        <label>2</label>
        <note>4Fe-4S-substrate</note>
    </ligand>
</feature>
<feature type="binding site" evidence="12">
    <location>
        <position position="156"/>
    </location>
    <ligand>
        <name>GTP</name>
        <dbReference type="ChEBI" id="CHEBI:37565"/>
    </ligand>
</feature>
<gene>
    <name evidence="12 14" type="primary">moaA</name>
    <name evidence="14" type="ORF">FIV46_00485</name>
</gene>
<feature type="binding site" evidence="12">
    <location>
        <begin position="258"/>
        <end position="260"/>
    </location>
    <ligand>
        <name>GTP</name>
        <dbReference type="ChEBI" id="CHEBI:37565"/>
    </ligand>
</feature>
<evidence type="ECO:0000256" key="10">
    <source>
        <dbReference type="ARBA" id="ARBA00023239"/>
    </source>
</evidence>
<dbReference type="InterPro" id="IPR006638">
    <property type="entry name" value="Elp3/MiaA/NifB-like_rSAM"/>
</dbReference>
<dbReference type="GO" id="GO:0005525">
    <property type="term" value="F:GTP binding"/>
    <property type="evidence" value="ECO:0007669"/>
    <property type="project" value="UniProtKB-UniRule"/>
</dbReference>
<dbReference type="AlphaFoldDB" id="A0A501PQ77"/>
<dbReference type="GO" id="GO:0061799">
    <property type="term" value="F:cyclic pyranopterin monophosphate synthase activity"/>
    <property type="evidence" value="ECO:0007669"/>
    <property type="project" value="TreeGrafter"/>
</dbReference>
<keyword evidence="15" id="KW-1185">Reference proteome</keyword>
<keyword evidence="9 12" id="KW-0501">Molybdenum cofactor biosynthesis</keyword>
<dbReference type="Pfam" id="PF06463">
    <property type="entry name" value="Mob_synth_C"/>
    <property type="match status" value="1"/>
</dbReference>
<keyword evidence="3 12" id="KW-0949">S-adenosyl-L-methionine</keyword>
<dbReference type="SFLD" id="SFLDG01067">
    <property type="entry name" value="SPASM/twitch_domain_containing"/>
    <property type="match status" value="1"/>
</dbReference>
<dbReference type="GO" id="GO:0061798">
    <property type="term" value="F:GTP 3',8'-cyclase activity"/>
    <property type="evidence" value="ECO:0007669"/>
    <property type="project" value="UniProtKB-UniRule"/>
</dbReference>
<dbReference type="HAMAP" id="MF_01225_B">
    <property type="entry name" value="MoaA_B"/>
    <property type="match status" value="1"/>
</dbReference>
<dbReference type="GO" id="GO:1904047">
    <property type="term" value="F:S-adenosyl-L-methionine binding"/>
    <property type="evidence" value="ECO:0007669"/>
    <property type="project" value="UniProtKB-UniRule"/>
</dbReference>
<accession>A0A501PQ77</accession>
<evidence type="ECO:0000256" key="1">
    <source>
        <dbReference type="ARBA" id="ARBA00012167"/>
    </source>
</evidence>
<dbReference type="CDD" id="cd01335">
    <property type="entry name" value="Radical_SAM"/>
    <property type="match status" value="1"/>
</dbReference>
<feature type="binding site" evidence="12">
    <location>
        <position position="253"/>
    </location>
    <ligand>
        <name>[4Fe-4S] cluster</name>
        <dbReference type="ChEBI" id="CHEBI:49883"/>
        <label>2</label>
        <note>4Fe-4S-substrate</note>
    </ligand>
</feature>
<comment type="function">
    <text evidence="12">Catalyzes the cyclization of GTP to (8S)-3',8-cyclo-7,8-dihydroguanosine 5'-triphosphate.</text>
</comment>
<dbReference type="GO" id="GO:0046872">
    <property type="term" value="F:metal ion binding"/>
    <property type="evidence" value="ECO:0007669"/>
    <property type="project" value="UniProtKB-KW"/>
</dbReference>
<keyword evidence="7 12" id="KW-0411">Iron-sulfur</keyword>
<dbReference type="NCBIfam" id="TIGR02666">
    <property type="entry name" value="moaA"/>
    <property type="match status" value="1"/>
</dbReference>
<dbReference type="SMART" id="SM00729">
    <property type="entry name" value="Elp3"/>
    <property type="match status" value="1"/>
</dbReference>
<feature type="binding site" evidence="12">
    <location>
        <position position="13"/>
    </location>
    <ligand>
        <name>GTP</name>
        <dbReference type="ChEBI" id="CHEBI:37565"/>
    </ligand>
</feature>
<feature type="binding site" evidence="12">
    <location>
        <position position="66"/>
    </location>
    <ligand>
        <name>S-adenosyl-L-methionine</name>
        <dbReference type="ChEBI" id="CHEBI:59789"/>
    </ligand>
</feature>
<comment type="cofactor">
    <cofactor evidence="12">
        <name>[4Fe-4S] cluster</name>
        <dbReference type="ChEBI" id="CHEBI:49883"/>
    </cofactor>
    <text evidence="12">Binds 2 [4Fe-4S] clusters. Binds 1 [4Fe-4S] cluster coordinated with 3 cysteines and an exchangeable S-adenosyl-L-methionine and 1 [4Fe-4S] cluster coordinated with 3 cysteines and the GTP-derived substrate.</text>
</comment>
<dbReference type="SFLD" id="SFLDS00029">
    <property type="entry name" value="Radical_SAM"/>
    <property type="match status" value="1"/>
</dbReference>
<dbReference type="NCBIfam" id="NF001199">
    <property type="entry name" value="PRK00164.2-1"/>
    <property type="match status" value="1"/>
</dbReference>
<dbReference type="Gene3D" id="3.20.20.70">
    <property type="entry name" value="Aldolase class I"/>
    <property type="match status" value="1"/>
</dbReference>
<keyword evidence="6 12" id="KW-0408">Iron</keyword>
<feature type="binding site" evidence="12">
    <location>
        <position position="62"/>
    </location>
    <ligand>
        <name>GTP</name>
        <dbReference type="ChEBI" id="CHEBI:37565"/>
    </ligand>
</feature>
<organism evidence="14 15">
    <name type="scientific">Emcibacter nanhaiensis</name>
    <dbReference type="NCBI Taxonomy" id="1505037"/>
    <lineage>
        <taxon>Bacteria</taxon>
        <taxon>Pseudomonadati</taxon>
        <taxon>Pseudomonadota</taxon>
        <taxon>Alphaproteobacteria</taxon>
        <taxon>Emcibacterales</taxon>
        <taxon>Emcibacteraceae</taxon>
        <taxon>Emcibacter</taxon>
    </lineage>
</organism>
<keyword evidence="10 12" id="KW-0456">Lyase</keyword>
<dbReference type="PANTHER" id="PTHR22960:SF0">
    <property type="entry name" value="MOLYBDENUM COFACTOR BIOSYNTHESIS PROTEIN 1"/>
    <property type="match status" value="1"/>
</dbReference>
<dbReference type="UniPathway" id="UPA00344"/>
<comment type="similarity">
    <text evidence="12">Belongs to the radical SAM superfamily. MoaA family.</text>
</comment>
<dbReference type="EC" id="4.1.99.22" evidence="1 12"/>
<dbReference type="PROSITE" id="PS01305">
    <property type="entry name" value="MOAA_NIFB_PQQE"/>
    <property type="match status" value="1"/>
</dbReference>
<dbReference type="GO" id="GO:0006777">
    <property type="term" value="P:Mo-molybdopterin cofactor biosynthetic process"/>
    <property type="evidence" value="ECO:0007669"/>
    <property type="project" value="UniProtKB-UniRule"/>
</dbReference>
<dbReference type="RefSeq" id="WP_139937843.1">
    <property type="nucleotide sequence ID" value="NZ_JBHSYP010000022.1"/>
</dbReference>
<dbReference type="InterPro" id="IPR000385">
    <property type="entry name" value="MoaA_NifB_PqqE_Fe-S-bd_CS"/>
</dbReference>
<dbReference type="OrthoDB" id="9763993at2"/>
<evidence type="ECO:0000256" key="8">
    <source>
        <dbReference type="ARBA" id="ARBA00023134"/>
    </source>
</evidence>
<name>A0A501PQ77_9PROT</name>
<dbReference type="SFLD" id="SFLDG01383">
    <property type="entry name" value="cyclic_pyranopterin_phosphate"/>
    <property type="match status" value="1"/>
</dbReference>
<dbReference type="SUPFAM" id="SSF102114">
    <property type="entry name" value="Radical SAM enzymes"/>
    <property type="match status" value="1"/>
</dbReference>
<evidence type="ECO:0000313" key="15">
    <source>
        <dbReference type="Proteomes" id="UP000319148"/>
    </source>
</evidence>
<dbReference type="EMBL" id="VFIY01000004">
    <property type="protein sequence ID" value="TPD62593.1"/>
    <property type="molecule type" value="Genomic_DNA"/>
</dbReference>
<evidence type="ECO:0000259" key="13">
    <source>
        <dbReference type="PROSITE" id="PS51918"/>
    </source>
</evidence>
<dbReference type="SFLD" id="SFLDG01386">
    <property type="entry name" value="main_SPASM_domain-containing"/>
    <property type="match status" value="1"/>
</dbReference>
<feature type="binding site" evidence="12">
    <location>
        <position position="27"/>
    </location>
    <ligand>
        <name>[4Fe-4S] cluster</name>
        <dbReference type="ChEBI" id="CHEBI:49883"/>
        <label>1</label>
        <note>4Fe-4S-S-AdoMet</note>
    </ligand>
</feature>
<feature type="binding site" evidence="12">
    <location>
        <position position="26"/>
    </location>
    <ligand>
        <name>S-adenosyl-L-methionine</name>
        <dbReference type="ChEBI" id="CHEBI:59789"/>
    </ligand>
</feature>
<evidence type="ECO:0000256" key="7">
    <source>
        <dbReference type="ARBA" id="ARBA00023014"/>
    </source>
</evidence>
<comment type="pathway">
    <text evidence="12">Cofactor biosynthesis; molybdopterin biosynthesis.</text>
</comment>
<dbReference type="CDD" id="cd21117">
    <property type="entry name" value="Twitch_MoaA"/>
    <property type="match status" value="1"/>
</dbReference>
<dbReference type="InterPro" id="IPR050105">
    <property type="entry name" value="MoCo_biosynth_MoaA/MoaC"/>
</dbReference>
<evidence type="ECO:0000256" key="3">
    <source>
        <dbReference type="ARBA" id="ARBA00022691"/>
    </source>
</evidence>
<evidence type="ECO:0000256" key="4">
    <source>
        <dbReference type="ARBA" id="ARBA00022723"/>
    </source>
</evidence>
<evidence type="ECO:0000313" key="14">
    <source>
        <dbReference type="EMBL" id="TPD62593.1"/>
    </source>
</evidence>
<dbReference type="Pfam" id="PF04055">
    <property type="entry name" value="Radical_SAM"/>
    <property type="match status" value="1"/>
</dbReference>
<evidence type="ECO:0000256" key="12">
    <source>
        <dbReference type="HAMAP-Rule" id="MF_01225"/>
    </source>
</evidence>
<keyword evidence="2 12" id="KW-0004">4Fe-4S</keyword>
<feature type="binding site" evidence="12">
    <location>
        <position position="120"/>
    </location>
    <ligand>
        <name>S-adenosyl-L-methionine</name>
        <dbReference type="ChEBI" id="CHEBI:59789"/>
    </ligand>
</feature>